<protein>
    <recommendedName>
        <fullName evidence="4">DUF1648 domain-containing protein</fullName>
    </recommendedName>
</protein>
<keyword evidence="1" id="KW-1133">Transmembrane helix</keyword>
<proteinExistence type="predicted"/>
<reference evidence="2 3" key="1">
    <citation type="journal article" date="2015" name="Nature">
        <title>rRNA introns, odd ribosomes, and small enigmatic genomes across a large radiation of phyla.</title>
        <authorList>
            <person name="Brown C.T."/>
            <person name="Hug L.A."/>
            <person name="Thomas B.C."/>
            <person name="Sharon I."/>
            <person name="Castelle C.J."/>
            <person name="Singh A."/>
            <person name="Wilkins M.J."/>
            <person name="Williams K.H."/>
            <person name="Banfield J.F."/>
        </authorList>
    </citation>
    <scope>NUCLEOTIDE SEQUENCE [LARGE SCALE GENOMIC DNA]</scope>
</reference>
<dbReference type="EMBL" id="LCAU01000006">
    <property type="protein sequence ID" value="KKR98071.1"/>
    <property type="molecule type" value="Genomic_DNA"/>
</dbReference>
<sequence length="130" mass="14990">MSIRTRLTMVRNMYDGLFASSRFYRWTTFFSLFLLGGMIFLPISRLMPVIQGNAFIPLHYNIFFGVDRFGPWEEIFIIPIVGACLLVVNLIFGGLFFAHERILASFFVVATFLAEMILFVSMIFVILLNV</sequence>
<evidence type="ECO:0008006" key="4">
    <source>
        <dbReference type="Google" id="ProtNLM"/>
    </source>
</evidence>
<evidence type="ECO:0000256" key="1">
    <source>
        <dbReference type="SAM" id="Phobius"/>
    </source>
</evidence>
<feature type="transmembrane region" description="Helical" evidence="1">
    <location>
        <begin position="104"/>
        <end position="128"/>
    </location>
</feature>
<evidence type="ECO:0000313" key="2">
    <source>
        <dbReference type="EMBL" id="KKR98071.1"/>
    </source>
</evidence>
<dbReference type="Proteomes" id="UP000034746">
    <property type="component" value="Unassembled WGS sequence"/>
</dbReference>
<feature type="transmembrane region" description="Helical" evidence="1">
    <location>
        <begin position="23"/>
        <end position="43"/>
    </location>
</feature>
<keyword evidence="1" id="KW-0812">Transmembrane</keyword>
<comment type="caution">
    <text evidence="2">The sequence shown here is derived from an EMBL/GenBank/DDBJ whole genome shotgun (WGS) entry which is preliminary data.</text>
</comment>
<organism evidence="2 3">
    <name type="scientific">Candidatus Uhrbacteria bacterium GW2011_GWF2_41_16</name>
    <dbReference type="NCBI Taxonomy" id="1618997"/>
    <lineage>
        <taxon>Bacteria</taxon>
        <taxon>Candidatus Uhriibacteriota</taxon>
    </lineage>
</organism>
<keyword evidence="1" id="KW-0472">Membrane</keyword>
<gene>
    <name evidence="2" type="ORF">UU48_C0006G0111</name>
</gene>
<name>A0A0G0VEF6_9BACT</name>
<dbReference type="AlphaFoldDB" id="A0A0G0VEF6"/>
<accession>A0A0G0VEF6</accession>
<evidence type="ECO:0000313" key="3">
    <source>
        <dbReference type="Proteomes" id="UP000034746"/>
    </source>
</evidence>
<feature type="transmembrane region" description="Helical" evidence="1">
    <location>
        <begin position="75"/>
        <end position="97"/>
    </location>
</feature>